<evidence type="ECO:0000259" key="2">
    <source>
        <dbReference type="Pfam" id="PF00768"/>
    </source>
</evidence>
<keyword evidence="3" id="KW-0378">Hydrolase</keyword>
<dbReference type="EC" id="3.4.-.-" evidence="3"/>
<sequence length="429" mass="44105">MADSSAAWKALRAVGIVVGVFVILGIGVYGPATLVGPLPTASAALAEAPNEASGAFTPAMPETGASAVVADVATPVLATGGLDEAVPIAGTAKVVTALVVLSERPLLAGSDGPDIPITPADVSEYNRFVAESARAVPVSAGEWWSQREVMEAMLLGSSNNHADLLAKWAFGSVDAYLEAADAWLAARGLDGITLVDTNGLDEDDVGTASDLARVSALAFSEASIAEIMRLDTASLPGGRSVDNRASYQSELGYTGISRSYTDEAGVCFLFALDPSGGAAEAGAQADTDTPPALIYGAFLREPDWDTLDADLADLAASAAGTVAPTPVVSEGQSFVTYTTPWGETAHGVATSTESQLVWVTTPLEYQVDAKQLSTGVKGEEVGTVTVTTPDGPVTVRLELDGRIGDPGPLWRLLNPVPVITAFIDSRTQD</sequence>
<feature type="domain" description="Peptidase S11 D-alanyl-D-alanine carboxypeptidase A N-terminal" evidence="2">
    <location>
        <begin position="65"/>
        <end position="269"/>
    </location>
</feature>
<feature type="transmembrane region" description="Helical" evidence="1">
    <location>
        <begin position="12"/>
        <end position="32"/>
    </location>
</feature>
<dbReference type="SUPFAM" id="SSF56601">
    <property type="entry name" value="beta-lactamase/transpeptidase-like"/>
    <property type="match status" value="1"/>
</dbReference>
<accession>A0AB39BDY4</accession>
<keyword evidence="3" id="KW-0645">Protease</keyword>
<dbReference type="GO" id="GO:0009002">
    <property type="term" value="F:serine-type D-Ala-D-Ala carboxypeptidase activity"/>
    <property type="evidence" value="ECO:0007669"/>
    <property type="project" value="InterPro"/>
</dbReference>
<reference evidence="3" key="1">
    <citation type="submission" date="2024-05" db="EMBL/GenBank/DDBJ databases">
        <title>Herbiconiux sp. A18JL235.</title>
        <authorList>
            <person name="Zhang G."/>
        </authorList>
    </citation>
    <scope>NUCLEOTIDE SEQUENCE</scope>
    <source>
        <strain evidence="3">A18JL235</strain>
    </source>
</reference>
<gene>
    <name evidence="3" type="ORF">ABFY20_13470</name>
</gene>
<dbReference type="EMBL" id="CP162511">
    <property type="protein sequence ID" value="XDI04340.1"/>
    <property type="molecule type" value="Genomic_DNA"/>
</dbReference>
<keyword evidence="3" id="KW-0121">Carboxypeptidase</keyword>
<dbReference type="GO" id="GO:0006508">
    <property type="term" value="P:proteolysis"/>
    <property type="evidence" value="ECO:0007669"/>
    <property type="project" value="InterPro"/>
</dbReference>
<keyword evidence="1" id="KW-1133">Transmembrane helix</keyword>
<dbReference type="Pfam" id="PF00768">
    <property type="entry name" value="Peptidase_S11"/>
    <property type="match status" value="1"/>
</dbReference>
<evidence type="ECO:0000313" key="3">
    <source>
        <dbReference type="EMBL" id="XDI04340.1"/>
    </source>
</evidence>
<evidence type="ECO:0000256" key="1">
    <source>
        <dbReference type="SAM" id="Phobius"/>
    </source>
</evidence>
<keyword evidence="1" id="KW-0472">Membrane</keyword>
<protein>
    <submittedName>
        <fullName evidence="3">D-alanyl-D-alanine carboxypeptidase family protein</fullName>
        <ecNumber evidence="3">3.4.-.-</ecNumber>
    </submittedName>
</protein>
<dbReference type="InterPro" id="IPR001967">
    <property type="entry name" value="Peptidase_S11_N"/>
</dbReference>
<keyword evidence="1" id="KW-0812">Transmembrane</keyword>
<dbReference type="RefSeq" id="WP_368496744.1">
    <property type="nucleotide sequence ID" value="NZ_CP162511.1"/>
</dbReference>
<dbReference type="AlphaFoldDB" id="A0AB39BDY4"/>
<dbReference type="Gene3D" id="3.40.710.10">
    <property type="entry name" value="DD-peptidase/beta-lactamase superfamily"/>
    <property type="match status" value="1"/>
</dbReference>
<proteinExistence type="predicted"/>
<name>A0AB39BDY4_9MICO</name>
<dbReference type="InterPro" id="IPR012338">
    <property type="entry name" value="Beta-lactam/transpept-like"/>
</dbReference>
<organism evidence="3">
    <name type="scientific">Herbiconiux sp. A18JL235</name>
    <dbReference type="NCBI Taxonomy" id="3152363"/>
    <lineage>
        <taxon>Bacteria</taxon>
        <taxon>Bacillati</taxon>
        <taxon>Actinomycetota</taxon>
        <taxon>Actinomycetes</taxon>
        <taxon>Micrococcales</taxon>
        <taxon>Microbacteriaceae</taxon>
        <taxon>Herbiconiux</taxon>
    </lineage>
</organism>